<gene>
    <name evidence="2" type="ORF">CRH09_01390</name>
</gene>
<evidence type="ECO:0000259" key="1">
    <source>
        <dbReference type="Pfam" id="PF00296"/>
    </source>
</evidence>
<sequence length="285" mass="31205">MEDSMRIGLGLPIADPADLPEWARRAEAGPFSTLGLLDRLVYDNPEPLMALSLLAGVTTRIRLQTEVLIAPLRDPVLLAKQVATLDRMSGGRLVLGLGVGGRPDDHEASGTDIRTRGRRLDQQLALMRRLWTGDRYSNDCGPIGPTPTHPDGPELLFGGFQPAALDRIGRWGGGLLCAAAPTWAENLIETARHSWRTHNRPGKPRIVAQMNTALGPRSIDKAHTAIATYYKFSGHANHMTNGMLTTPHQIQTAITQFEALGADELMLYCWDRDPDQVNRIADIIG</sequence>
<dbReference type="Gene3D" id="3.20.20.30">
    <property type="entry name" value="Luciferase-like domain"/>
    <property type="match status" value="1"/>
</dbReference>
<organism evidence="2 3">
    <name type="scientific">Nocardia terpenica</name>
    <dbReference type="NCBI Taxonomy" id="455432"/>
    <lineage>
        <taxon>Bacteria</taxon>
        <taxon>Bacillati</taxon>
        <taxon>Actinomycetota</taxon>
        <taxon>Actinomycetes</taxon>
        <taxon>Mycobacteriales</taxon>
        <taxon>Nocardiaceae</taxon>
        <taxon>Nocardia</taxon>
    </lineage>
</organism>
<feature type="domain" description="Luciferase-like" evidence="1">
    <location>
        <begin position="14"/>
        <end position="252"/>
    </location>
</feature>
<reference evidence="2 3" key="1">
    <citation type="submission" date="2017-10" db="EMBL/GenBank/DDBJ databases">
        <title>Comparative genomics between pathogenic Norcardia.</title>
        <authorList>
            <person name="Zeng L."/>
        </authorList>
    </citation>
    <scope>NUCLEOTIDE SEQUENCE [LARGE SCALE GENOMIC DNA]</scope>
    <source>
        <strain evidence="2 3">NC_YFY_NT001</strain>
    </source>
</reference>
<accession>A0A291RD94</accession>
<proteinExistence type="predicted"/>
<dbReference type="PANTHER" id="PTHR30011:SF32">
    <property type="entry name" value="CONSERVED PROTEIN"/>
    <property type="match status" value="1"/>
</dbReference>
<dbReference type="AlphaFoldDB" id="A0A291RD94"/>
<dbReference type="InterPro" id="IPR051260">
    <property type="entry name" value="Diverse_substr_monoxygenases"/>
</dbReference>
<name>A0A291RD94_9NOCA</name>
<dbReference type="InterPro" id="IPR036661">
    <property type="entry name" value="Luciferase-like_sf"/>
</dbReference>
<dbReference type="Proteomes" id="UP000221961">
    <property type="component" value="Chromosome"/>
</dbReference>
<dbReference type="SUPFAM" id="SSF51679">
    <property type="entry name" value="Bacterial luciferase-like"/>
    <property type="match status" value="1"/>
</dbReference>
<protein>
    <submittedName>
        <fullName evidence="2">LLM class flavin-dependent oxidoreductase</fullName>
    </submittedName>
</protein>
<evidence type="ECO:0000313" key="2">
    <source>
        <dbReference type="EMBL" id="ATL65082.1"/>
    </source>
</evidence>
<dbReference type="GO" id="GO:0016705">
    <property type="term" value="F:oxidoreductase activity, acting on paired donors, with incorporation or reduction of molecular oxygen"/>
    <property type="evidence" value="ECO:0007669"/>
    <property type="project" value="InterPro"/>
</dbReference>
<dbReference type="Pfam" id="PF00296">
    <property type="entry name" value="Bac_luciferase"/>
    <property type="match status" value="1"/>
</dbReference>
<dbReference type="InterPro" id="IPR011251">
    <property type="entry name" value="Luciferase-like_dom"/>
</dbReference>
<dbReference type="PANTHER" id="PTHR30011">
    <property type="entry name" value="ALKANESULFONATE MONOOXYGENASE-RELATED"/>
    <property type="match status" value="1"/>
</dbReference>
<dbReference type="EMBL" id="CP023778">
    <property type="protein sequence ID" value="ATL65082.1"/>
    <property type="molecule type" value="Genomic_DNA"/>
</dbReference>
<evidence type="ECO:0000313" key="3">
    <source>
        <dbReference type="Proteomes" id="UP000221961"/>
    </source>
</evidence>
<dbReference type="KEGG" id="ntp:CRH09_01390"/>